<dbReference type="Proteomes" id="UP000239494">
    <property type="component" value="Unassembled WGS sequence"/>
</dbReference>
<dbReference type="SMART" id="SM00421">
    <property type="entry name" value="HTH_LUXR"/>
    <property type="match status" value="1"/>
</dbReference>
<sequence>MSAAHTGVMSTVAELGAEISERVGRWVPHDGYLLVGLDPVTGAGCFLAEENAYGPSAKRELEIEEAASGPSPWRTPGPVLRLGPDATVRHGPQVRSAMAADGFGAALRVAVRWGELVLLRGHGRSFTTAESAAVERLVTPLADRVRRFVTDNPLHPVHHSPPGVVVVNSADEITTSTPSARAALRALTSSGNLLDPIRNITHLARQAPTLSRLPTPTGWLALHAERTAPAPDTDVVITIQPAAGTVLLPAVAAWYGITPAERTIIEQALQGLPGKQIARRLHLSPHTVNDHFKSIYRKTHVHSREELLAGLG</sequence>
<dbReference type="PROSITE" id="PS50043">
    <property type="entry name" value="HTH_LUXR_2"/>
    <property type="match status" value="1"/>
</dbReference>
<proteinExistence type="predicted"/>
<dbReference type="PANTHER" id="PTHR44688">
    <property type="entry name" value="DNA-BINDING TRANSCRIPTIONAL ACTIVATOR DEVR_DOSR"/>
    <property type="match status" value="1"/>
</dbReference>
<accession>A0A2T0T4R1</accession>
<protein>
    <submittedName>
        <fullName evidence="5">DNA-binding CsgD family transcriptional regulator</fullName>
    </submittedName>
</protein>
<dbReference type="PANTHER" id="PTHR44688:SF16">
    <property type="entry name" value="DNA-BINDING TRANSCRIPTIONAL ACTIVATOR DEVR_DOSR"/>
    <property type="match status" value="1"/>
</dbReference>
<organism evidence="5 6">
    <name type="scientific">Umezawaea tangerina</name>
    <dbReference type="NCBI Taxonomy" id="84725"/>
    <lineage>
        <taxon>Bacteria</taxon>
        <taxon>Bacillati</taxon>
        <taxon>Actinomycetota</taxon>
        <taxon>Actinomycetes</taxon>
        <taxon>Pseudonocardiales</taxon>
        <taxon>Pseudonocardiaceae</taxon>
        <taxon>Umezawaea</taxon>
    </lineage>
</organism>
<dbReference type="EMBL" id="PVTF01000006">
    <property type="protein sequence ID" value="PRY40619.1"/>
    <property type="molecule type" value="Genomic_DNA"/>
</dbReference>
<dbReference type="Pfam" id="PF00196">
    <property type="entry name" value="GerE"/>
    <property type="match status" value="1"/>
</dbReference>
<evidence type="ECO:0000313" key="6">
    <source>
        <dbReference type="Proteomes" id="UP000239494"/>
    </source>
</evidence>
<dbReference type="InterPro" id="IPR000792">
    <property type="entry name" value="Tscrpt_reg_LuxR_C"/>
</dbReference>
<comment type="caution">
    <text evidence="5">The sequence shown here is derived from an EMBL/GenBank/DDBJ whole genome shotgun (WGS) entry which is preliminary data.</text>
</comment>
<name>A0A2T0T4R1_9PSEU</name>
<dbReference type="Gene3D" id="1.10.10.10">
    <property type="entry name" value="Winged helix-like DNA-binding domain superfamily/Winged helix DNA-binding domain"/>
    <property type="match status" value="1"/>
</dbReference>
<evidence type="ECO:0000259" key="4">
    <source>
        <dbReference type="PROSITE" id="PS50043"/>
    </source>
</evidence>
<dbReference type="InterPro" id="IPR036388">
    <property type="entry name" value="WH-like_DNA-bd_sf"/>
</dbReference>
<dbReference type="AlphaFoldDB" id="A0A2T0T4R1"/>
<dbReference type="SUPFAM" id="SSF46894">
    <property type="entry name" value="C-terminal effector domain of the bipartite response regulators"/>
    <property type="match status" value="1"/>
</dbReference>
<dbReference type="GO" id="GO:0003677">
    <property type="term" value="F:DNA binding"/>
    <property type="evidence" value="ECO:0007669"/>
    <property type="project" value="UniProtKB-KW"/>
</dbReference>
<dbReference type="CDD" id="cd06170">
    <property type="entry name" value="LuxR_C_like"/>
    <property type="match status" value="1"/>
</dbReference>
<evidence type="ECO:0000313" key="5">
    <source>
        <dbReference type="EMBL" id="PRY40619.1"/>
    </source>
</evidence>
<feature type="domain" description="HTH luxR-type" evidence="4">
    <location>
        <begin position="250"/>
        <end position="312"/>
    </location>
</feature>
<keyword evidence="6" id="KW-1185">Reference proteome</keyword>
<keyword evidence="2 5" id="KW-0238">DNA-binding</keyword>
<gene>
    <name evidence="5" type="ORF">CLV43_106360</name>
</gene>
<dbReference type="GO" id="GO:0006355">
    <property type="term" value="P:regulation of DNA-templated transcription"/>
    <property type="evidence" value="ECO:0007669"/>
    <property type="project" value="InterPro"/>
</dbReference>
<evidence type="ECO:0000256" key="1">
    <source>
        <dbReference type="ARBA" id="ARBA00023015"/>
    </source>
</evidence>
<evidence type="ECO:0000256" key="2">
    <source>
        <dbReference type="ARBA" id="ARBA00023125"/>
    </source>
</evidence>
<evidence type="ECO:0000256" key="3">
    <source>
        <dbReference type="ARBA" id="ARBA00023163"/>
    </source>
</evidence>
<dbReference type="InterPro" id="IPR016032">
    <property type="entry name" value="Sig_transdc_resp-reg_C-effctor"/>
</dbReference>
<keyword evidence="3" id="KW-0804">Transcription</keyword>
<reference evidence="5 6" key="1">
    <citation type="submission" date="2018-03" db="EMBL/GenBank/DDBJ databases">
        <title>Genomic Encyclopedia of Archaeal and Bacterial Type Strains, Phase II (KMG-II): from individual species to whole genera.</title>
        <authorList>
            <person name="Goeker M."/>
        </authorList>
    </citation>
    <scope>NUCLEOTIDE SEQUENCE [LARGE SCALE GENOMIC DNA]</scope>
    <source>
        <strain evidence="5 6">DSM 44720</strain>
    </source>
</reference>
<dbReference type="PRINTS" id="PR00038">
    <property type="entry name" value="HTHLUXR"/>
</dbReference>
<keyword evidence="1" id="KW-0805">Transcription regulation</keyword>